<keyword evidence="4" id="KW-1185">Reference proteome</keyword>
<feature type="transmembrane region" description="Helical" evidence="2">
    <location>
        <begin position="90"/>
        <end position="109"/>
    </location>
</feature>
<protein>
    <recommendedName>
        <fullName evidence="5">Major facilitator superfamily (MFS) profile domain-containing protein</fullName>
    </recommendedName>
</protein>
<dbReference type="PANTHER" id="PTHR23520:SF5">
    <property type="entry name" value="TRANSPORTER, PUTATIVE (AFU_ORTHOLOGUE AFUA_3G04000)-RELATED"/>
    <property type="match status" value="1"/>
</dbReference>
<keyword evidence="2" id="KW-1133">Transmembrane helix</keyword>
<dbReference type="SUPFAM" id="SSF103473">
    <property type="entry name" value="MFS general substrate transporter"/>
    <property type="match status" value="1"/>
</dbReference>
<dbReference type="Pfam" id="PF07690">
    <property type="entry name" value="MFS_1"/>
    <property type="match status" value="1"/>
</dbReference>
<sequence>MGVSTALKAFKSGIGFDALLSSSRDMKLLILLRMIRLFACGGATLILALYLSALQFSDASIGLFMTLTLVGDLVISVLLTYIGDGMGVRVTMALGSLLMAGSGIAFAFLDNYWLLLLASIAGVINPSANEVDPFKAIEESAIARLSPPEQCSDFFAWWSLLGMFGTAASTLLTGFAVERLQAVSGFSAVESYKIMFLAYAAVGVVKLLCSFLVSRQVELNSCPDSPNPADKDHTPDDQTPLLGSVETQYSTVSPAKISESKPESVPPARLFTPQSFSFMWKLSLAMALDFVGSGLAQISWMSYFFKREYHVGEDELGIAIFVASLVSSVLNLASSPLSRSIGQIQTMVVCHTINSISLLMISVPNKNLALMLLIFRIVTRELDNAPRQAFISAGVLNEERTSAMGCVNVVKTVGSCLGLYLTGQFAGMGKFWIAFMVAGCLKLGYNVLIVAFFWNHKARTA</sequence>
<organism evidence="3 4">
    <name type="scientific">Hymenoscyphus fraxineus</name>
    <dbReference type="NCBI Taxonomy" id="746836"/>
    <lineage>
        <taxon>Eukaryota</taxon>
        <taxon>Fungi</taxon>
        <taxon>Dikarya</taxon>
        <taxon>Ascomycota</taxon>
        <taxon>Pezizomycotina</taxon>
        <taxon>Leotiomycetes</taxon>
        <taxon>Helotiales</taxon>
        <taxon>Helotiaceae</taxon>
        <taxon>Hymenoscyphus</taxon>
    </lineage>
</organism>
<keyword evidence="2" id="KW-0812">Transmembrane</keyword>
<gene>
    <name evidence="3" type="ORF">HYFRA_00010841</name>
</gene>
<feature type="transmembrane region" description="Helical" evidence="2">
    <location>
        <begin position="34"/>
        <end position="53"/>
    </location>
</feature>
<accession>A0A9N9KXE8</accession>
<evidence type="ECO:0000256" key="1">
    <source>
        <dbReference type="ARBA" id="ARBA00004141"/>
    </source>
</evidence>
<dbReference type="GO" id="GO:0000329">
    <property type="term" value="C:fungal-type vacuole membrane"/>
    <property type="evidence" value="ECO:0007669"/>
    <property type="project" value="TreeGrafter"/>
</dbReference>
<dbReference type="PANTHER" id="PTHR23520">
    <property type="entry name" value="TRANSPORTER, PUTATIVE (AFU_ORTHOLOGUE AFUA_3G04000)-RELATED"/>
    <property type="match status" value="1"/>
</dbReference>
<evidence type="ECO:0000256" key="2">
    <source>
        <dbReference type="SAM" id="Phobius"/>
    </source>
</evidence>
<dbReference type="InterPro" id="IPR011701">
    <property type="entry name" value="MFS"/>
</dbReference>
<feature type="transmembrane region" description="Helical" evidence="2">
    <location>
        <begin position="431"/>
        <end position="454"/>
    </location>
</feature>
<feature type="transmembrane region" description="Helical" evidence="2">
    <location>
        <begin position="316"/>
        <end position="334"/>
    </location>
</feature>
<proteinExistence type="predicted"/>
<comment type="subcellular location">
    <subcellularLocation>
        <location evidence="1">Membrane</location>
        <topology evidence="1">Multi-pass membrane protein</topology>
    </subcellularLocation>
</comment>
<dbReference type="InterPro" id="IPR036259">
    <property type="entry name" value="MFS_trans_sf"/>
</dbReference>
<dbReference type="Gene3D" id="1.20.1250.20">
    <property type="entry name" value="MFS general substrate transporter like domains"/>
    <property type="match status" value="1"/>
</dbReference>
<reference evidence="3" key="1">
    <citation type="submission" date="2021-07" db="EMBL/GenBank/DDBJ databases">
        <authorList>
            <person name="Durling M."/>
        </authorList>
    </citation>
    <scope>NUCLEOTIDE SEQUENCE</scope>
</reference>
<name>A0A9N9KXE8_9HELO</name>
<dbReference type="Proteomes" id="UP000696280">
    <property type="component" value="Unassembled WGS sequence"/>
</dbReference>
<evidence type="ECO:0008006" key="5">
    <source>
        <dbReference type="Google" id="ProtNLM"/>
    </source>
</evidence>
<dbReference type="EMBL" id="CAJVRL010000054">
    <property type="protein sequence ID" value="CAG8953880.1"/>
    <property type="molecule type" value="Genomic_DNA"/>
</dbReference>
<dbReference type="GO" id="GO:0022857">
    <property type="term" value="F:transmembrane transporter activity"/>
    <property type="evidence" value="ECO:0007669"/>
    <property type="project" value="InterPro"/>
</dbReference>
<keyword evidence="2" id="KW-0472">Membrane</keyword>
<feature type="transmembrane region" description="Helical" evidence="2">
    <location>
        <begin position="196"/>
        <end position="213"/>
    </location>
</feature>
<feature type="transmembrane region" description="Helical" evidence="2">
    <location>
        <begin position="282"/>
        <end position="304"/>
    </location>
</feature>
<dbReference type="OrthoDB" id="10027823at2759"/>
<comment type="caution">
    <text evidence="3">The sequence shown here is derived from an EMBL/GenBank/DDBJ whole genome shotgun (WGS) entry which is preliminary data.</text>
</comment>
<evidence type="ECO:0000313" key="4">
    <source>
        <dbReference type="Proteomes" id="UP000696280"/>
    </source>
</evidence>
<feature type="transmembrane region" description="Helical" evidence="2">
    <location>
        <begin position="155"/>
        <end position="175"/>
    </location>
</feature>
<feature type="transmembrane region" description="Helical" evidence="2">
    <location>
        <begin position="59"/>
        <end position="83"/>
    </location>
</feature>
<evidence type="ECO:0000313" key="3">
    <source>
        <dbReference type="EMBL" id="CAG8953880.1"/>
    </source>
</evidence>
<dbReference type="AlphaFoldDB" id="A0A9N9KXE8"/>